<accession>A0ABX6IRJ6</accession>
<evidence type="ECO:0000313" key="2">
    <source>
        <dbReference type="Proteomes" id="UP001059836"/>
    </source>
</evidence>
<keyword evidence="2" id="KW-1185">Reference proteome</keyword>
<organism evidence="1 2">
    <name type="scientific">Gordonia pseudamarae</name>
    <dbReference type="NCBI Taxonomy" id="2831662"/>
    <lineage>
        <taxon>Bacteria</taxon>
        <taxon>Bacillati</taxon>
        <taxon>Actinomycetota</taxon>
        <taxon>Actinomycetes</taxon>
        <taxon>Mycobacteriales</taxon>
        <taxon>Gordoniaceae</taxon>
        <taxon>Gordonia</taxon>
    </lineage>
</organism>
<sequence length="100" mass="11163">MVNDEDLARLYGDAQGNYRRALVRTRYQVDEHGELGAVLVPKAAHKTREERARATSARRKLAAKMHRDGASTAEIAETLGVSDQTVRNDLDVLPRHVVNI</sequence>
<dbReference type="EMBL" id="CP045809">
    <property type="protein sequence ID" value="QHN37585.1"/>
    <property type="molecule type" value="Genomic_DNA"/>
</dbReference>
<gene>
    <name evidence="1" type="ORF">GII31_13930</name>
</gene>
<reference evidence="1" key="1">
    <citation type="journal article" date="2021" name="Nat. Microbiol.">
        <title>Cocultivation of an ultrasmall environmental parasitic bacterium with lytic ability against bacteria associated with wastewater foams.</title>
        <authorList>
            <person name="Batinovic S."/>
            <person name="Rose J.J.A."/>
            <person name="Ratcliffe J."/>
            <person name="Seviour R.J."/>
            <person name="Petrovski S."/>
        </authorList>
    </citation>
    <scope>NUCLEOTIDE SEQUENCE</scope>
    <source>
        <strain evidence="1">CON9</strain>
    </source>
</reference>
<proteinExistence type="predicted"/>
<protein>
    <submittedName>
        <fullName evidence="1">DeoR family transcriptional regulator</fullName>
    </submittedName>
</protein>
<dbReference type="Pfam" id="PF13384">
    <property type="entry name" value="HTH_23"/>
    <property type="match status" value="1"/>
</dbReference>
<dbReference type="Gene3D" id="1.10.10.10">
    <property type="entry name" value="Winged helix-like DNA-binding domain superfamily/Winged helix DNA-binding domain"/>
    <property type="match status" value="1"/>
</dbReference>
<evidence type="ECO:0000313" key="1">
    <source>
        <dbReference type="EMBL" id="QHN37585.1"/>
    </source>
</evidence>
<name>A0ABX6IRJ6_9ACTN</name>
<dbReference type="InterPro" id="IPR036388">
    <property type="entry name" value="WH-like_DNA-bd_sf"/>
</dbReference>
<dbReference type="Proteomes" id="UP001059836">
    <property type="component" value="Chromosome"/>
</dbReference>